<dbReference type="PROSITE" id="PS50109">
    <property type="entry name" value="HIS_KIN"/>
    <property type="match status" value="1"/>
</dbReference>
<dbReference type="Pfam" id="PF08448">
    <property type="entry name" value="PAS_4"/>
    <property type="match status" value="1"/>
</dbReference>
<keyword evidence="9" id="KW-1133">Transmembrane helix</keyword>
<comment type="catalytic activity">
    <reaction evidence="1">
        <text>ATP + protein L-histidine = ADP + protein N-phospho-L-histidine.</text>
        <dbReference type="EC" id="2.7.13.3"/>
    </reaction>
</comment>
<evidence type="ECO:0000256" key="3">
    <source>
        <dbReference type="ARBA" id="ARBA00022679"/>
    </source>
</evidence>
<dbReference type="PRINTS" id="PR00344">
    <property type="entry name" value="BCTRLSENSOR"/>
</dbReference>
<dbReference type="GO" id="GO:0004673">
    <property type="term" value="F:protein histidine kinase activity"/>
    <property type="evidence" value="ECO:0007669"/>
    <property type="project" value="UniProtKB-EC"/>
</dbReference>
<keyword evidence="7" id="KW-0902">Two-component regulatory system</keyword>
<dbReference type="SUPFAM" id="SSF55874">
    <property type="entry name" value="ATPase domain of HSP90 chaperone/DNA topoisomerase II/histidine kinase"/>
    <property type="match status" value="1"/>
</dbReference>
<evidence type="ECO:0000256" key="7">
    <source>
        <dbReference type="ARBA" id="ARBA00023012"/>
    </source>
</evidence>
<evidence type="ECO:0000259" key="10">
    <source>
        <dbReference type="PROSITE" id="PS50109"/>
    </source>
</evidence>
<feature type="region of interest" description="Disordered" evidence="8">
    <location>
        <begin position="1"/>
        <end position="24"/>
    </location>
</feature>
<dbReference type="RefSeq" id="WP_095979397.1">
    <property type="nucleotide sequence ID" value="NZ_CP022163.1"/>
</dbReference>
<dbReference type="InterPro" id="IPR035965">
    <property type="entry name" value="PAS-like_dom_sf"/>
</dbReference>
<proteinExistence type="predicted"/>
<dbReference type="EC" id="2.7.13.3" evidence="2"/>
<evidence type="ECO:0000256" key="5">
    <source>
        <dbReference type="ARBA" id="ARBA00022777"/>
    </source>
</evidence>
<reference evidence="12 13" key="1">
    <citation type="submission" date="2017-06" db="EMBL/GenBank/DDBJ databases">
        <authorList>
            <person name="Kim H.J."/>
            <person name="Triplett B.A."/>
        </authorList>
    </citation>
    <scope>NUCLEOTIDE SEQUENCE [LARGE SCALE GENOMIC DNA]</scope>
    <source>
        <strain evidence="12 13">DSM 14713</strain>
    </source>
</reference>
<keyword evidence="13" id="KW-1185">Reference proteome</keyword>
<dbReference type="GO" id="GO:0005524">
    <property type="term" value="F:ATP binding"/>
    <property type="evidence" value="ECO:0007669"/>
    <property type="project" value="UniProtKB-KW"/>
</dbReference>
<keyword evidence="5" id="KW-0418">Kinase</keyword>
<dbReference type="InterPro" id="IPR004358">
    <property type="entry name" value="Sig_transdc_His_kin-like_C"/>
</dbReference>
<dbReference type="AlphaFoldDB" id="A0A250IGY1"/>
<dbReference type="InterPro" id="IPR005467">
    <property type="entry name" value="His_kinase_dom"/>
</dbReference>
<keyword evidence="4" id="KW-0547">Nucleotide-binding</keyword>
<feature type="transmembrane region" description="Helical" evidence="9">
    <location>
        <begin position="132"/>
        <end position="149"/>
    </location>
</feature>
<dbReference type="InterPro" id="IPR013656">
    <property type="entry name" value="PAS_4"/>
</dbReference>
<dbReference type="NCBIfam" id="TIGR00229">
    <property type="entry name" value="sensory_box"/>
    <property type="match status" value="1"/>
</dbReference>
<dbReference type="EMBL" id="CP022163">
    <property type="protein sequence ID" value="ATB31015.1"/>
    <property type="molecule type" value="Genomic_DNA"/>
</dbReference>
<organism evidence="12 13">
    <name type="scientific">Melittangium boletus DSM 14713</name>
    <dbReference type="NCBI Taxonomy" id="1294270"/>
    <lineage>
        <taxon>Bacteria</taxon>
        <taxon>Pseudomonadati</taxon>
        <taxon>Myxococcota</taxon>
        <taxon>Myxococcia</taxon>
        <taxon>Myxococcales</taxon>
        <taxon>Cystobacterineae</taxon>
        <taxon>Archangiaceae</taxon>
        <taxon>Melittangium</taxon>
    </lineage>
</organism>
<name>A0A250IGY1_9BACT</name>
<dbReference type="Proteomes" id="UP000217289">
    <property type="component" value="Chromosome"/>
</dbReference>
<dbReference type="PROSITE" id="PS50113">
    <property type="entry name" value="PAC"/>
    <property type="match status" value="1"/>
</dbReference>
<evidence type="ECO:0000256" key="2">
    <source>
        <dbReference type="ARBA" id="ARBA00012438"/>
    </source>
</evidence>
<evidence type="ECO:0000256" key="9">
    <source>
        <dbReference type="SAM" id="Phobius"/>
    </source>
</evidence>
<dbReference type="InterPro" id="IPR000014">
    <property type="entry name" value="PAS"/>
</dbReference>
<feature type="domain" description="Histidine kinase" evidence="10">
    <location>
        <begin position="432"/>
        <end position="634"/>
    </location>
</feature>
<dbReference type="PANTHER" id="PTHR43065:SF46">
    <property type="entry name" value="C4-DICARBOXYLATE TRANSPORT SENSOR PROTEIN DCTB"/>
    <property type="match status" value="1"/>
</dbReference>
<gene>
    <name evidence="12" type="ORF">MEBOL_004477</name>
</gene>
<dbReference type="Pfam" id="PF02518">
    <property type="entry name" value="HATPase_c"/>
    <property type="match status" value="1"/>
</dbReference>
<feature type="domain" description="PAC" evidence="11">
    <location>
        <begin position="302"/>
        <end position="355"/>
    </location>
</feature>
<dbReference type="InterPro" id="IPR000700">
    <property type="entry name" value="PAS-assoc_C"/>
</dbReference>
<evidence type="ECO:0000256" key="8">
    <source>
        <dbReference type="SAM" id="MobiDB-lite"/>
    </source>
</evidence>
<dbReference type="InterPro" id="IPR036890">
    <property type="entry name" value="HATPase_C_sf"/>
</dbReference>
<dbReference type="OrthoDB" id="5486225at2"/>
<protein>
    <recommendedName>
        <fullName evidence="2">histidine kinase</fullName>
        <ecNumber evidence="2">2.7.13.3</ecNumber>
    </recommendedName>
</protein>
<evidence type="ECO:0000256" key="4">
    <source>
        <dbReference type="ARBA" id="ARBA00022741"/>
    </source>
</evidence>
<keyword evidence="3" id="KW-0808">Transferase</keyword>
<evidence type="ECO:0000259" key="11">
    <source>
        <dbReference type="PROSITE" id="PS50113"/>
    </source>
</evidence>
<keyword evidence="6" id="KW-0067">ATP-binding</keyword>
<dbReference type="Gene3D" id="3.30.565.10">
    <property type="entry name" value="Histidine kinase-like ATPase, C-terminal domain"/>
    <property type="match status" value="1"/>
</dbReference>
<feature type="transmembrane region" description="Helical" evidence="9">
    <location>
        <begin position="57"/>
        <end position="75"/>
    </location>
</feature>
<dbReference type="CDD" id="cd00130">
    <property type="entry name" value="PAS"/>
    <property type="match status" value="1"/>
</dbReference>
<evidence type="ECO:0000313" key="13">
    <source>
        <dbReference type="Proteomes" id="UP000217289"/>
    </source>
</evidence>
<dbReference type="GO" id="GO:0000160">
    <property type="term" value="P:phosphorelay signal transduction system"/>
    <property type="evidence" value="ECO:0007669"/>
    <property type="project" value="UniProtKB-KW"/>
</dbReference>
<dbReference type="PANTHER" id="PTHR43065">
    <property type="entry name" value="SENSOR HISTIDINE KINASE"/>
    <property type="match status" value="1"/>
</dbReference>
<dbReference type="Gene3D" id="3.30.450.20">
    <property type="entry name" value="PAS domain"/>
    <property type="match status" value="1"/>
</dbReference>
<keyword evidence="9" id="KW-0812">Transmembrane</keyword>
<accession>A0A250IGY1</accession>
<dbReference type="SUPFAM" id="SSF55785">
    <property type="entry name" value="PYP-like sensor domain (PAS domain)"/>
    <property type="match status" value="1"/>
</dbReference>
<feature type="transmembrane region" description="Helical" evidence="9">
    <location>
        <begin position="156"/>
        <end position="176"/>
    </location>
</feature>
<sequence length="648" mass="71029">MASTPEPNRIVPGSSKPPAPEGRRRKLHTWITPVLDWFLGERLKKAAGPLKLHRQRAMVGASLFSLLFAALYLVLVPFTPAQIPTLTSSAFYLGILLLARTGRSLALPATLLCVFVTAGFLVAVFIGDHPEGGFHAAGVLIPCFAVYLVGSRVSFFITSFLVVALGLAHPLYRAYFTSYSSLIPFREFAVMHCTAAISILGAWVLSTLHSISRDSAQEALERTLSSLRESEGKLLALVESTDDLVFSVDARKDVITSNEAMRRIYLRYHGRELVAGQRFLLGTEPEYQARWYPLLDRVLAGERLRFEAEYTREDMHLVLDISMNPSLGAEGRVTGVTFFGRDITARKLAEARLGEVYRELVDVSRYAGMAEIATGVLHNVGNTLNSVNISAGILNDQLRHSRVSGLHKTADLLREHAPDFATFLSTDPRGQRIPGYLIALSEELEKERESLRKEVGSLTESVEHIKSIVSMQQQHARAAGVVERLPVPQLIEEALRLHAVSFERHGIRILREYADVPPILVDRHNLLQILINLLSNARHALLESHTPDKCLNIRIRPSAGGDQLIIEFIDNGVGISPEHLARLFSQGFTTKKSGHGFGLHSSALAATRMSGSLTCASAGVAQGATFTLTLPVTGPAEDESPPPARVGT</sequence>
<evidence type="ECO:0000313" key="12">
    <source>
        <dbReference type="EMBL" id="ATB31015.1"/>
    </source>
</evidence>
<dbReference type="SMART" id="SM00387">
    <property type="entry name" value="HATPase_c"/>
    <property type="match status" value="1"/>
</dbReference>
<evidence type="ECO:0000256" key="1">
    <source>
        <dbReference type="ARBA" id="ARBA00000085"/>
    </source>
</evidence>
<keyword evidence="9" id="KW-0472">Membrane</keyword>
<dbReference type="KEGG" id="mbd:MEBOL_004477"/>
<feature type="transmembrane region" description="Helical" evidence="9">
    <location>
        <begin position="81"/>
        <end position="98"/>
    </location>
</feature>
<dbReference type="InterPro" id="IPR003594">
    <property type="entry name" value="HATPase_dom"/>
</dbReference>
<feature type="transmembrane region" description="Helical" evidence="9">
    <location>
        <begin position="105"/>
        <end position="126"/>
    </location>
</feature>
<evidence type="ECO:0000256" key="6">
    <source>
        <dbReference type="ARBA" id="ARBA00022840"/>
    </source>
</evidence>